<name>A0A915CFD4_PARUN</name>
<protein>
    <submittedName>
        <fullName evidence="2">Uncharacterized protein</fullName>
    </submittedName>
</protein>
<dbReference type="AlphaFoldDB" id="A0A915CFD4"/>
<evidence type="ECO:0000313" key="1">
    <source>
        <dbReference type="Proteomes" id="UP000887569"/>
    </source>
</evidence>
<organism evidence="1 2">
    <name type="scientific">Parascaris univalens</name>
    <name type="common">Nematode worm</name>
    <dbReference type="NCBI Taxonomy" id="6257"/>
    <lineage>
        <taxon>Eukaryota</taxon>
        <taxon>Metazoa</taxon>
        <taxon>Ecdysozoa</taxon>
        <taxon>Nematoda</taxon>
        <taxon>Chromadorea</taxon>
        <taxon>Rhabditida</taxon>
        <taxon>Spirurina</taxon>
        <taxon>Ascaridomorpha</taxon>
        <taxon>Ascaridoidea</taxon>
        <taxon>Ascarididae</taxon>
        <taxon>Parascaris</taxon>
    </lineage>
</organism>
<dbReference type="WBParaSite" id="PgR144_g016_t01">
    <property type="protein sequence ID" value="PgR144_g016_t01"/>
    <property type="gene ID" value="PgR144_g016"/>
</dbReference>
<keyword evidence="1" id="KW-1185">Reference proteome</keyword>
<evidence type="ECO:0000313" key="2">
    <source>
        <dbReference type="WBParaSite" id="PgR144_g016_t01"/>
    </source>
</evidence>
<sequence>MSGTAKLSTLVAEGKYAMVPAAVKSASVHYPLVMEGGYKQKKYHETDGVIVYHLNKPRWTSTTLQENTDECKDFLLDQNLRSLIRKYGIEKEFLRLPHHSVYFLAYQTCFNYGTHAIRAERKYFCPSYTPCKLTPQNETTYIISNANFMHHLDRMSNHRHLFTY</sequence>
<proteinExistence type="predicted"/>
<reference evidence="2" key="1">
    <citation type="submission" date="2022-11" db="UniProtKB">
        <authorList>
            <consortium name="WormBaseParasite"/>
        </authorList>
    </citation>
    <scope>IDENTIFICATION</scope>
</reference>
<accession>A0A915CFD4</accession>
<dbReference type="Proteomes" id="UP000887569">
    <property type="component" value="Unplaced"/>
</dbReference>